<evidence type="ECO:0000313" key="3">
    <source>
        <dbReference type="EMBL" id="KAI1242601.1"/>
    </source>
</evidence>
<reference evidence="3 4" key="2">
    <citation type="journal article" date="2021" name="J. Hered.">
        <title>Feather Gene Expression Elucidates the Developmental Basis of Plumage Iridescence in African Starlings.</title>
        <authorList>
            <person name="Rubenstein D.R."/>
            <person name="Corvelo A."/>
            <person name="MacManes M.D."/>
            <person name="Maia R."/>
            <person name="Narzisi G."/>
            <person name="Rousaki A."/>
            <person name="Vandenabeele P."/>
            <person name="Shawkey M.D."/>
            <person name="Solomon J."/>
        </authorList>
    </citation>
    <scope>NUCLEOTIDE SEQUENCE [LARGE SCALE GENOMIC DNA]</scope>
    <source>
        <strain evidence="3">SS15</strain>
    </source>
</reference>
<accession>A0A835P4U6</accession>
<feature type="region of interest" description="Disordered" evidence="1">
    <location>
        <begin position="638"/>
        <end position="657"/>
    </location>
</feature>
<organism evidence="2">
    <name type="scientific">Lamprotornis superbus</name>
    <dbReference type="NCBI Taxonomy" id="245042"/>
    <lineage>
        <taxon>Eukaryota</taxon>
        <taxon>Metazoa</taxon>
        <taxon>Chordata</taxon>
        <taxon>Craniata</taxon>
        <taxon>Vertebrata</taxon>
        <taxon>Euteleostomi</taxon>
        <taxon>Archelosauria</taxon>
        <taxon>Archosauria</taxon>
        <taxon>Dinosauria</taxon>
        <taxon>Saurischia</taxon>
        <taxon>Theropoda</taxon>
        <taxon>Coelurosauria</taxon>
        <taxon>Aves</taxon>
        <taxon>Neognathae</taxon>
        <taxon>Neoaves</taxon>
        <taxon>Telluraves</taxon>
        <taxon>Australaves</taxon>
        <taxon>Passeriformes</taxon>
        <taxon>Sturnidae</taxon>
        <taxon>Lamprotornis</taxon>
    </lineage>
</organism>
<gene>
    <name evidence="3" type="ORF">IHE44_0000133</name>
    <name evidence="2" type="ORF">IHE44_007824</name>
</gene>
<protein>
    <submittedName>
        <fullName evidence="2">Uncharacterized protein</fullName>
    </submittedName>
</protein>
<feature type="region of interest" description="Disordered" evidence="1">
    <location>
        <begin position="904"/>
        <end position="937"/>
    </location>
</feature>
<name>A0A835P4U6_9PASS</name>
<evidence type="ECO:0000313" key="2">
    <source>
        <dbReference type="EMBL" id="KAG0134567.1"/>
    </source>
</evidence>
<dbReference type="Proteomes" id="UP000618051">
    <property type="component" value="Unassembled WGS sequence"/>
</dbReference>
<feature type="compositionally biased region" description="Basic and acidic residues" evidence="1">
    <location>
        <begin position="55"/>
        <end position="102"/>
    </location>
</feature>
<proteinExistence type="predicted"/>
<comment type="caution">
    <text evidence="2">The sequence shown here is derived from an EMBL/GenBank/DDBJ whole genome shotgun (WGS) entry which is preliminary data.</text>
</comment>
<evidence type="ECO:0000256" key="1">
    <source>
        <dbReference type="SAM" id="MobiDB-lite"/>
    </source>
</evidence>
<reference evidence="3" key="3">
    <citation type="submission" date="2022-01" db="EMBL/GenBank/DDBJ databases">
        <authorList>
            <person name="Rubenstein D.R."/>
        </authorList>
    </citation>
    <scope>NUCLEOTIDE SEQUENCE</scope>
    <source>
        <strain evidence="3">SS15</strain>
        <tissue evidence="3">Liver</tissue>
    </source>
</reference>
<dbReference type="EMBL" id="JADDUC020000001">
    <property type="protein sequence ID" value="KAI1242601.1"/>
    <property type="molecule type" value="Genomic_DNA"/>
</dbReference>
<keyword evidence="4" id="KW-1185">Reference proteome</keyword>
<feature type="region of interest" description="Disordered" evidence="1">
    <location>
        <begin position="49"/>
        <end position="102"/>
    </location>
</feature>
<feature type="region of interest" description="Disordered" evidence="1">
    <location>
        <begin position="422"/>
        <end position="448"/>
    </location>
</feature>
<sequence>MKSANGCGTCTLASDLNRLYLTGYSSQSLQFLAETTQVFSGFLPGQCGPNMKAGELGKEGRKDSRKEGRIPERKEGRIPGRIPGRKDSRKEGRKDSRKEGLQEGRKITFSLAEFQNHHSVTQLFTLLPSREQHNGWKSHQGRAAALGDDIVYMNGNMKPQPEIDGMRSALEITLPPLITEKALMSTSGKFHTGLEIKEVAEVYHEKERRKIKEITKEIDIVELDRKKCLVFTCDQKRMRREKAKHGPGVGLLVTENPNVNHAKTGSLCQGHPALLQHAVTYFVIRSMLAICFWFRIISIAAQRCWIAFVSACRLFVRRAMTCLPVQNYPSLKLPQPPALPEALKTGEWYLTASYGVSTNSDTEKKLDPQLTREEKPMLKAERGRVKEHCNHEFLKPVAAEKQKPYGIIVPFGMCFQNKLTSPQLHPYRPQHSLSATRQQRHSSGKADTVKTTRLPVISTHLAGPNAAQLSAATKSVNKTLSSNASLEKRSAQLPEKKQIAFSSPPKRFMSGQGQSLPREQFTDIEFFPRLLEDQLQAEDLESVRQDIKRDYESFFYIEEQGFFVSVKKTEAPVETECVHASDDMLKENLRDTEPTNCKLQNRLHSGTSTPKYQKNEESIGQKVAFLDQCESGDVCEMPPTSTQEHKDKQKSPCSLVPGEEEAPQEMTMHGQLLTASFNSTADKFVSEGLSCRVETFTVNEKIATQHWYENCYKISCLLVKIIKEAISLEENDATSHDIHSQVISSFSISKQSDCKSALLPDVGFLRQRLTSSSPPALAAQLISLIQWNSEETEITEKHMGNPLKTIGAKCITAKEITISLWKRYLPIAYQEEIYLISDLKTTINRITPTIQRPCQMIPASVKFTKDQKQIVPKSAGFRISPKDTKFPKSLTLAFYGGLLSGTHGRSGKRTEAPHHPYRGHSHTYTSILSPKKKETGL</sequence>
<dbReference type="OrthoDB" id="10674693at2759"/>
<evidence type="ECO:0000313" key="4">
    <source>
        <dbReference type="Proteomes" id="UP000618051"/>
    </source>
</evidence>
<dbReference type="AlphaFoldDB" id="A0A835P4U6"/>
<dbReference type="EMBL" id="JADDUC010000004">
    <property type="protein sequence ID" value="KAG0134567.1"/>
    <property type="molecule type" value="Genomic_DNA"/>
</dbReference>
<reference evidence="2" key="1">
    <citation type="submission" date="2020-10" db="EMBL/GenBank/DDBJ databases">
        <title>Feather gene expression reveals the developmental basis of iridescence in African starlings.</title>
        <authorList>
            <person name="Rubenstein D.R."/>
        </authorList>
    </citation>
    <scope>NUCLEOTIDE SEQUENCE</scope>
    <source>
        <strain evidence="2">SS15</strain>
        <tissue evidence="2">Liver</tissue>
    </source>
</reference>